<sequence length="71" mass="7664">MRRREGANMVVLASGGGGGNYCDAKAAFEPVLEHLARLSSPKFYVAVESWLEIVCKGMEHESLFVAGICGF</sequence>
<reference evidence="1" key="1">
    <citation type="submission" date="2021-01" db="EMBL/GenBank/DDBJ databases">
        <title>Phytophthora aleatoria, a newly-described species from Pinus radiata is distinct from Phytophthora cactorum isolates based on comparative genomics.</title>
        <authorList>
            <person name="Mcdougal R."/>
            <person name="Panda P."/>
            <person name="Williams N."/>
            <person name="Studholme D.J."/>
        </authorList>
    </citation>
    <scope>NUCLEOTIDE SEQUENCE</scope>
    <source>
        <strain evidence="1">NZFS 3830</strain>
    </source>
</reference>
<dbReference type="EMBL" id="JAENGZ010000640">
    <property type="protein sequence ID" value="KAG6955905.1"/>
    <property type="molecule type" value="Genomic_DNA"/>
</dbReference>
<organism evidence="1 2">
    <name type="scientific">Phytophthora cactorum</name>
    <dbReference type="NCBI Taxonomy" id="29920"/>
    <lineage>
        <taxon>Eukaryota</taxon>
        <taxon>Sar</taxon>
        <taxon>Stramenopiles</taxon>
        <taxon>Oomycota</taxon>
        <taxon>Peronosporomycetes</taxon>
        <taxon>Peronosporales</taxon>
        <taxon>Peronosporaceae</taxon>
        <taxon>Phytophthora</taxon>
    </lineage>
</organism>
<dbReference type="OrthoDB" id="129164at2759"/>
<comment type="caution">
    <text evidence="1">The sequence shown here is derived from an EMBL/GenBank/DDBJ whole genome shotgun (WGS) entry which is preliminary data.</text>
</comment>
<evidence type="ECO:0000313" key="2">
    <source>
        <dbReference type="Proteomes" id="UP000688947"/>
    </source>
</evidence>
<gene>
    <name evidence="1" type="ORF">JG687_00010907</name>
</gene>
<accession>A0A8T1U7T8</accession>
<dbReference type="Proteomes" id="UP000688947">
    <property type="component" value="Unassembled WGS sequence"/>
</dbReference>
<dbReference type="AlphaFoldDB" id="A0A8T1U7T8"/>
<evidence type="ECO:0000313" key="1">
    <source>
        <dbReference type="EMBL" id="KAG6955905.1"/>
    </source>
</evidence>
<proteinExistence type="predicted"/>
<name>A0A8T1U7T8_9STRA</name>
<protein>
    <submittedName>
        <fullName evidence="1">Uncharacterized protein</fullName>
    </submittedName>
</protein>